<keyword evidence="3" id="KW-1185">Reference proteome</keyword>
<accession>A0ABV5KUG6</accession>
<feature type="transmembrane region" description="Helical" evidence="1">
    <location>
        <begin position="52"/>
        <end position="70"/>
    </location>
</feature>
<keyword evidence="1" id="KW-0812">Transmembrane</keyword>
<dbReference type="Proteomes" id="UP001589747">
    <property type="component" value="Unassembled WGS sequence"/>
</dbReference>
<name>A0ABV5KUG6_9BACL</name>
<dbReference type="Pfam" id="PF13803">
    <property type="entry name" value="DUF4184"/>
    <property type="match status" value="1"/>
</dbReference>
<feature type="transmembrane region" description="Helical" evidence="1">
    <location>
        <begin position="108"/>
        <end position="125"/>
    </location>
</feature>
<comment type="caution">
    <text evidence="2">The sequence shown here is derived from an EMBL/GenBank/DDBJ whole genome shotgun (WGS) entry which is preliminary data.</text>
</comment>
<keyword evidence="1" id="KW-1133">Transmembrane helix</keyword>
<sequence>MPFTFAHAAYAYPIKRTAPRLFSPTGLVLGSMAPDFEYFVNLEPHVTIGHSVWGLLLHALPLSVLLAILFHQVVKRQLAVHLPAAFGLDQRAYQLLGKTGKLTSGTTWLLFLPSVAAGFLTHVVLDAFTHQSGFAVLRWPQLQETALLSLPLYKCLQHGLSLFGLLVIAYVIAAALWRASTERVIMPVVSARRKISYWLLAVVVAALVTAIKLIAADSGNTLGILVVAPLSGFCLGLVLSSILFKRRT</sequence>
<feature type="transmembrane region" description="Helical" evidence="1">
    <location>
        <begin position="158"/>
        <end position="177"/>
    </location>
</feature>
<gene>
    <name evidence="2" type="ORF">ACFFSY_19965</name>
</gene>
<keyword evidence="1" id="KW-0472">Membrane</keyword>
<reference evidence="2 3" key="1">
    <citation type="submission" date="2024-09" db="EMBL/GenBank/DDBJ databases">
        <authorList>
            <person name="Sun Q."/>
            <person name="Mori K."/>
        </authorList>
    </citation>
    <scope>NUCLEOTIDE SEQUENCE [LARGE SCALE GENOMIC DNA]</scope>
    <source>
        <strain evidence="2 3">TISTR 2452</strain>
    </source>
</reference>
<feature type="transmembrane region" description="Helical" evidence="1">
    <location>
        <begin position="197"/>
        <end position="216"/>
    </location>
</feature>
<dbReference type="RefSeq" id="WP_377497292.1">
    <property type="nucleotide sequence ID" value="NZ_JBHMDO010000033.1"/>
</dbReference>
<proteinExistence type="predicted"/>
<dbReference type="EMBL" id="JBHMDO010000033">
    <property type="protein sequence ID" value="MFB9328211.1"/>
    <property type="molecule type" value="Genomic_DNA"/>
</dbReference>
<organism evidence="2 3">
    <name type="scientific">Paenibacillus aurantiacus</name>
    <dbReference type="NCBI Taxonomy" id="1936118"/>
    <lineage>
        <taxon>Bacteria</taxon>
        <taxon>Bacillati</taxon>
        <taxon>Bacillota</taxon>
        <taxon>Bacilli</taxon>
        <taxon>Bacillales</taxon>
        <taxon>Paenibacillaceae</taxon>
        <taxon>Paenibacillus</taxon>
    </lineage>
</organism>
<protein>
    <submittedName>
        <fullName evidence="2">DUF4184 family protein</fullName>
    </submittedName>
</protein>
<evidence type="ECO:0000256" key="1">
    <source>
        <dbReference type="SAM" id="Phobius"/>
    </source>
</evidence>
<evidence type="ECO:0000313" key="2">
    <source>
        <dbReference type="EMBL" id="MFB9328211.1"/>
    </source>
</evidence>
<dbReference type="InterPro" id="IPR025238">
    <property type="entry name" value="DUF4184"/>
</dbReference>
<evidence type="ECO:0000313" key="3">
    <source>
        <dbReference type="Proteomes" id="UP001589747"/>
    </source>
</evidence>
<feature type="transmembrane region" description="Helical" evidence="1">
    <location>
        <begin position="222"/>
        <end position="244"/>
    </location>
</feature>